<evidence type="ECO:0000256" key="11">
    <source>
        <dbReference type="ARBA" id="ARBA00068876"/>
    </source>
</evidence>
<dbReference type="SUPFAM" id="SSF57667">
    <property type="entry name" value="beta-beta-alpha zinc fingers"/>
    <property type="match status" value="20"/>
</dbReference>
<reference evidence="15" key="2">
    <citation type="submission" date="2025-09" db="UniProtKB">
        <authorList>
            <consortium name="Ensembl"/>
        </authorList>
    </citation>
    <scope>IDENTIFICATION</scope>
</reference>
<dbReference type="SMART" id="SM00355">
    <property type="entry name" value="ZnF_C2H2"/>
    <property type="match status" value="34"/>
</dbReference>
<feature type="domain" description="C2H2-type" evidence="14">
    <location>
        <begin position="397"/>
        <end position="424"/>
    </location>
</feature>
<proteinExistence type="inferred from homology"/>
<feature type="domain" description="C2H2-type" evidence="14">
    <location>
        <begin position="1053"/>
        <end position="1080"/>
    </location>
</feature>
<feature type="domain" description="C2H2-type" evidence="14">
    <location>
        <begin position="1081"/>
        <end position="1108"/>
    </location>
</feature>
<dbReference type="FunFam" id="3.30.160.60:FF:000100">
    <property type="entry name" value="Zinc finger 45-like"/>
    <property type="match status" value="2"/>
</dbReference>
<feature type="domain" description="C2H2-type" evidence="14">
    <location>
        <begin position="1249"/>
        <end position="1276"/>
    </location>
</feature>
<feature type="domain" description="C2H2-type" evidence="14">
    <location>
        <begin position="707"/>
        <end position="734"/>
    </location>
</feature>
<evidence type="ECO:0000313" key="15">
    <source>
        <dbReference type="Ensembl" id="ENSOKIP00005078068.1"/>
    </source>
</evidence>
<evidence type="ECO:0000313" key="16">
    <source>
        <dbReference type="Proteomes" id="UP000694557"/>
    </source>
</evidence>
<dbReference type="Pfam" id="PF00096">
    <property type="entry name" value="zf-C2H2"/>
    <property type="match status" value="15"/>
</dbReference>
<feature type="domain" description="C2H2-type" evidence="14">
    <location>
        <begin position="766"/>
        <end position="792"/>
    </location>
</feature>
<feature type="domain" description="C2H2-type" evidence="14">
    <location>
        <begin position="840"/>
        <end position="867"/>
    </location>
</feature>
<keyword evidence="3" id="KW-0479">Metal-binding</keyword>
<dbReference type="FunFam" id="3.30.160.60:FF:002343">
    <property type="entry name" value="Zinc finger protein 33A"/>
    <property type="match status" value="3"/>
</dbReference>
<keyword evidence="9" id="KW-0804">Transcription</keyword>
<comment type="similarity">
    <text evidence="2">Belongs to the krueppel C2H2-type zinc-finger protein family.</text>
</comment>
<feature type="domain" description="C2H2-type" evidence="14">
    <location>
        <begin position="341"/>
        <end position="368"/>
    </location>
</feature>
<evidence type="ECO:0000256" key="12">
    <source>
        <dbReference type="PROSITE-ProRule" id="PRU00042"/>
    </source>
</evidence>
<feature type="domain" description="C2H2-type" evidence="14">
    <location>
        <begin position="156"/>
        <end position="187"/>
    </location>
</feature>
<dbReference type="GeneTree" id="ENSGT01150000286918"/>
<evidence type="ECO:0000256" key="5">
    <source>
        <dbReference type="ARBA" id="ARBA00022771"/>
    </source>
</evidence>
<feature type="domain" description="C2H2-type" evidence="14">
    <location>
        <begin position="973"/>
        <end position="995"/>
    </location>
</feature>
<feature type="domain" description="C2H2-type" evidence="14">
    <location>
        <begin position="566"/>
        <end position="593"/>
    </location>
</feature>
<feature type="region of interest" description="Disordered" evidence="13">
    <location>
        <begin position="71"/>
        <end position="108"/>
    </location>
</feature>
<feature type="domain" description="C2H2-type" evidence="14">
    <location>
        <begin position="1193"/>
        <end position="1220"/>
    </location>
</feature>
<feature type="domain" description="C2H2-type" evidence="14">
    <location>
        <begin position="481"/>
        <end position="508"/>
    </location>
</feature>
<feature type="domain" description="C2H2-type" evidence="14">
    <location>
        <begin position="1333"/>
        <end position="1355"/>
    </location>
</feature>
<dbReference type="Ensembl" id="ENSOKIT00005083212.1">
    <property type="protein sequence ID" value="ENSOKIP00005078068.1"/>
    <property type="gene ID" value="ENSOKIG00005033736.1"/>
</dbReference>
<keyword evidence="16" id="KW-1185">Reference proteome</keyword>
<keyword evidence="6" id="KW-0862">Zinc</keyword>
<protein>
    <recommendedName>
        <fullName evidence="11">Zinc finger protein 865</fullName>
    </recommendedName>
</protein>
<feature type="domain" description="C2H2-type" evidence="14">
    <location>
        <begin position="1358"/>
        <end position="1380"/>
    </location>
</feature>
<dbReference type="FunFam" id="3.30.160.60:FF:000012">
    <property type="entry name" value="RB-associated KRAB zinc finger protein-like"/>
    <property type="match status" value="2"/>
</dbReference>
<dbReference type="FunFam" id="3.30.160.60:FF:001954">
    <property type="entry name" value="Zinc finger protein 787"/>
    <property type="match status" value="1"/>
</dbReference>
<feature type="domain" description="C2H2-type" evidence="14">
    <location>
        <begin position="1412"/>
        <end position="1439"/>
    </location>
</feature>
<feature type="compositionally biased region" description="Polar residues" evidence="13">
    <location>
        <begin position="681"/>
        <end position="697"/>
    </location>
</feature>
<feature type="domain" description="C2H2-type" evidence="14">
    <location>
        <begin position="537"/>
        <end position="564"/>
    </location>
</feature>
<dbReference type="FunFam" id="3.30.160.60:FF:000110">
    <property type="entry name" value="Zinc finger protein-like"/>
    <property type="match status" value="1"/>
</dbReference>
<accession>A0A8C7J4Q3</accession>
<keyword evidence="8" id="KW-0238">DNA-binding</keyword>
<feature type="region of interest" description="Disordered" evidence="13">
    <location>
        <begin position="673"/>
        <end position="697"/>
    </location>
</feature>
<keyword evidence="5 12" id="KW-0863">Zinc-finger</keyword>
<feature type="domain" description="C2H2-type" evidence="14">
    <location>
        <begin position="220"/>
        <end position="247"/>
    </location>
</feature>
<dbReference type="GO" id="GO:0001228">
    <property type="term" value="F:DNA-binding transcription activator activity, RNA polymerase II-specific"/>
    <property type="evidence" value="ECO:0007669"/>
    <property type="project" value="TreeGrafter"/>
</dbReference>
<evidence type="ECO:0000259" key="14">
    <source>
        <dbReference type="PROSITE" id="PS50157"/>
    </source>
</evidence>
<organism evidence="15 16">
    <name type="scientific">Oncorhynchus kisutch</name>
    <name type="common">Coho salmon</name>
    <name type="synonym">Salmo kisutch</name>
    <dbReference type="NCBI Taxonomy" id="8019"/>
    <lineage>
        <taxon>Eukaryota</taxon>
        <taxon>Metazoa</taxon>
        <taxon>Chordata</taxon>
        <taxon>Craniata</taxon>
        <taxon>Vertebrata</taxon>
        <taxon>Euteleostomi</taxon>
        <taxon>Actinopterygii</taxon>
        <taxon>Neopterygii</taxon>
        <taxon>Teleostei</taxon>
        <taxon>Protacanthopterygii</taxon>
        <taxon>Salmoniformes</taxon>
        <taxon>Salmonidae</taxon>
        <taxon>Salmoninae</taxon>
        <taxon>Oncorhynchus</taxon>
    </lineage>
</organism>
<dbReference type="PANTHER" id="PTHR24376:SF250">
    <property type="entry name" value="ZINC FINGER PROTEIN 770"/>
    <property type="match status" value="1"/>
</dbReference>
<dbReference type="InterPro" id="IPR036236">
    <property type="entry name" value="Znf_C2H2_sf"/>
</dbReference>
<feature type="domain" description="C2H2-type" evidence="14">
    <location>
        <begin position="1221"/>
        <end position="1248"/>
    </location>
</feature>
<evidence type="ECO:0000256" key="2">
    <source>
        <dbReference type="ARBA" id="ARBA00006991"/>
    </source>
</evidence>
<dbReference type="PROSITE" id="PS00028">
    <property type="entry name" value="ZINC_FINGER_C2H2_1"/>
    <property type="match status" value="29"/>
</dbReference>
<feature type="domain" description="C2H2-type" evidence="14">
    <location>
        <begin position="1137"/>
        <end position="1165"/>
    </location>
</feature>
<feature type="domain" description="C2H2-type" evidence="14">
    <location>
        <begin position="261"/>
        <end position="283"/>
    </location>
</feature>
<sequence>MEARELLENRTKEIDVLVPADEVRRYIITEPDYGMDMESAVGENDNQAVTGLNLLRPSQLKRSKRLQIKKMFSKRRKPRKTDSSGRSVDQQEVEVNTESCISPLTTKENDTEPLITAATSVPTLKEPKPCTVCGKIFNRASVMAIHMRSHSDERPYQCGNCEQRFKYMHNLNQHQRYICKVNREESSQMVDQHQEEESSELVAVNADTPETSTSRLQLVHWCKKCGKCFDDICNLKQHQESSCKEGKIKVVFQCEKRKVVFKCDDCGKDFKGSSSLRTHKRIHNPFYCSDCGRVLPNSIAFDRHKLMQHKEIQCTMCEKTFTLLGRLRDHYLHQHKFTGPYPCSQCEKTFTQLRYLVEHERVHSGEYPYQCSVCQAKFNKANSLTIHSRKHTGEKPFLCWQCGKSYKDRGNLSMHMGTHSEERPFSCSQCDMTYRTKIQLNTHIEQVHEGVRYTCAVCGKQFLKAVSLIRHELTHTGERPWPCSYCTKTFITANERRLHERYHTGERPYKCQDCGKSFVQLCFLKAHQRLHTGEKPFACSVCDKRFRLNYHRQRHEQTHTGKQKPHVCAECGLAFAQRKRLTEHQYVDSDTQSEGMNLEGMEARELLENRTKEIDVLVPADEVRRYIITEPDYGMDMESAVGENDNQAVTGLNLLRPSQLKRSKRLQIKEMFSKGRKPQTGLANRQPSSSKVCPSPKNSCRRGPFNKACELCGKTFTRVADMKRHQLTHTENLKFKCHKCEKLFSDGQSLKRHQRHLKSHSKARPFHCAICERSFKYKDSLKKHQEILGHEGILEDFDLSVDHQQVEVNTESCSSPLTTKENDTELLIKAFTPAPTAKEHACTVCGKILDCASHLATHMRSHSEERPYQCVNCEQRFKYKQSLNQHQRYICKVNREESSQMVDQHQEEESSELVAVKADTPETSTSRLQLVHWCKKCGKCFDDICNLKQHQESSCKEGKIKVVFQCEKIKVVFKCDDCGKDFKGSSSLRTHKRIHNPFYCSDCGRVLPNSIALDRHKLMQHKEFQCTMCEKTFTLLGRLREHYLHQHKFTGPYPCSQCEKTFTQLSYLVIHERVHSGEYLYQCPVCQAKFNSANSLTIHSRKHTGEKPFLCWQCGKSFKAAGELSVHMGTHSEERPFSCSQCDMSYRTKLQMNSHIEQVHEGVRYPCTICGKQFYKAVSLKRHELTHTGERPFPCSYCTKTFITANEKRLHERYHTGERPYKCQDCGKSFIQSGYLKSHRRLHTGEKPFACSFCDKSFRLSYHRLKHERTHTRKNKPHVCGECGDICLKVNQEEASKLVDQQQEDATPEEAGELLATDDTRAECKEEERKVVFKCDECDKEFKGSSSLRTHKRIHNPFYCSDCGRIYPNSIAFDRHKLMHKEIQCTMCEKTFTLLGRLREHYLHQHKFTGPYPCSQCEKTFTQLSYLVIHERVHSGEYLYQCSVCPEKFRTLFSGHSKNDVYGSSLGSGWTTQGLSETYPEATPALSWLCA</sequence>
<dbReference type="FunFam" id="3.30.160.60:FF:000328">
    <property type="entry name" value="Zinc finger protein 1079"/>
    <property type="match status" value="1"/>
</dbReference>
<evidence type="ECO:0000256" key="10">
    <source>
        <dbReference type="ARBA" id="ARBA00023242"/>
    </source>
</evidence>
<gene>
    <name evidence="15" type="primary">LOC116360584</name>
</gene>
<name>A0A8C7J4Q3_ONCKI</name>
<dbReference type="FunFam" id="3.30.160.60:FF:000145">
    <property type="entry name" value="Zinc finger protein 574"/>
    <property type="match status" value="1"/>
</dbReference>
<comment type="subcellular location">
    <subcellularLocation>
        <location evidence="1">Nucleus</location>
    </subcellularLocation>
</comment>
<dbReference type="PROSITE" id="PS50157">
    <property type="entry name" value="ZINC_FINGER_C2H2_2"/>
    <property type="match status" value="35"/>
</dbReference>
<evidence type="ECO:0000256" key="4">
    <source>
        <dbReference type="ARBA" id="ARBA00022737"/>
    </source>
</evidence>
<keyword evidence="7" id="KW-0805">Transcription regulation</keyword>
<reference evidence="15" key="1">
    <citation type="submission" date="2025-08" db="UniProtKB">
        <authorList>
            <consortium name="Ensembl"/>
        </authorList>
    </citation>
    <scope>IDENTIFICATION</scope>
</reference>
<dbReference type="GO" id="GO:0000978">
    <property type="term" value="F:RNA polymerase II cis-regulatory region sequence-specific DNA binding"/>
    <property type="evidence" value="ECO:0007669"/>
    <property type="project" value="TreeGrafter"/>
</dbReference>
<feature type="domain" description="C2H2-type" evidence="14">
    <location>
        <begin position="312"/>
        <end position="340"/>
    </location>
</feature>
<evidence type="ECO:0000256" key="9">
    <source>
        <dbReference type="ARBA" id="ARBA00023163"/>
    </source>
</evidence>
<feature type="domain" description="C2H2-type" evidence="14">
    <location>
        <begin position="998"/>
        <end position="1021"/>
    </location>
</feature>
<keyword evidence="4" id="KW-0677">Repeat</keyword>
<evidence type="ECO:0000256" key="7">
    <source>
        <dbReference type="ARBA" id="ARBA00023015"/>
    </source>
</evidence>
<dbReference type="GO" id="GO:0008270">
    <property type="term" value="F:zinc ion binding"/>
    <property type="evidence" value="ECO:0007669"/>
    <property type="project" value="UniProtKB-KW"/>
</dbReference>
<dbReference type="FunFam" id="3.30.160.60:FF:000508">
    <property type="entry name" value="Myeloid zinc finger 1"/>
    <property type="match status" value="1"/>
</dbReference>
<feature type="domain" description="C2H2-type" evidence="14">
    <location>
        <begin position="509"/>
        <end position="536"/>
    </location>
</feature>
<dbReference type="FunFam" id="3.30.160.60:FF:000446">
    <property type="entry name" value="Zinc finger protein"/>
    <property type="match status" value="2"/>
</dbReference>
<feature type="domain" description="C2H2-type" evidence="14">
    <location>
        <begin position="453"/>
        <end position="480"/>
    </location>
</feature>
<feature type="domain" description="C2H2-type" evidence="14">
    <location>
        <begin position="369"/>
        <end position="396"/>
    </location>
</feature>
<dbReference type="Proteomes" id="UP000694557">
    <property type="component" value="Unassembled WGS sequence"/>
</dbReference>
<feature type="domain" description="C2H2-type" evidence="14">
    <location>
        <begin position="1165"/>
        <end position="1192"/>
    </location>
</feature>
<feature type="domain" description="C2H2-type" evidence="14">
    <location>
        <begin position="1383"/>
        <end position="1411"/>
    </location>
</feature>
<feature type="domain" description="C2H2-type" evidence="14">
    <location>
        <begin position="425"/>
        <end position="453"/>
    </location>
</feature>
<feature type="domain" description="C2H2-type" evidence="14">
    <location>
        <begin position="868"/>
        <end position="899"/>
    </location>
</feature>
<feature type="domain" description="C2H2-type" evidence="14">
    <location>
        <begin position="1109"/>
        <end position="1136"/>
    </location>
</feature>
<dbReference type="Gene3D" id="3.30.160.60">
    <property type="entry name" value="Classic Zinc Finger"/>
    <property type="match status" value="30"/>
</dbReference>
<evidence type="ECO:0000256" key="3">
    <source>
        <dbReference type="ARBA" id="ARBA00022723"/>
    </source>
</evidence>
<keyword evidence="10" id="KW-0539">Nucleus</keyword>
<dbReference type="PANTHER" id="PTHR24376">
    <property type="entry name" value="ZINC FINGER PROTEIN"/>
    <property type="match status" value="1"/>
</dbReference>
<evidence type="ECO:0000256" key="1">
    <source>
        <dbReference type="ARBA" id="ARBA00004123"/>
    </source>
</evidence>
<evidence type="ECO:0000256" key="13">
    <source>
        <dbReference type="SAM" id="MobiDB-lite"/>
    </source>
</evidence>
<evidence type="ECO:0000256" key="8">
    <source>
        <dbReference type="ARBA" id="ARBA00023125"/>
    </source>
</evidence>
<evidence type="ECO:0000256" key="6">
    <source>
        <dbReference type="ARBA" id="ARBA00022833"/>
    </source>
</evidence>
<dbReference type="GO" id="GO:0005634">
    <property type="term" value="C:nucleus"/>
    <property type="evidence" value="ECO:0007669"/>
    <property type="project" value="UniProtKB-SubCell"/>
</dbReference>
<feature type="domain" description="C2H2-type" evidence="14">
    <location>
        <begin position="1024"/>
        <end position="1052"/>
    </location>
</feature>
<feature type="compositionally biased region" description="Polar residues" evidence="13">
    <location>
        <begin position="84"/>
        <end position="106"/>
    </location>
</feature>
<dbReference type="InterPro" id="IPR013087">
    <property type="entry name" value="Znf_C2H2_type"/>
</dbReference>
<feature type="domain" description="C2H2-type" evidence="14">
    <location>
        <begin position="735"/>
        <end position="765"/>
    </location>
</feature>
<feature type="domain" description="C2H2-type" evidence="14">
    <location>
        <begin position="932"/>
        <end position="959"/>
    </location>
</feature>
<dbReference type="GO" id="GO:0042802">
    <property type="term" value="F:identical protein binding"/>
    <property type="evidence" value="ECO:0007669"/>
    <property type="project" value="UniProtKB-ARBA"/>
</dbReference>
<feature type="domain" description="C2H2-type" evidence="14">
    <location>
        <begin position="128"/>
        <end position="155"/>
    </location>
</feature>